<evidence type="ECO:0000313" key="1">
    <source>
        <dbReference type="EMBL" id="QHU11916.1"/>
    </source>
</evidence>
<accession>A0A6C0K4A4</accession>
<name>A0A6C0K4A4_9ZZZZ</name>
<organism evidence="1">
    <name type="scientific">viral metagenome</name>
    <dbReference type="NCBI Taxonomy" id="1070528"/>
    <lineage>
        <taxon>unclassified sequences</taxon>
        <taxon>metagenomes</taxon>
        <taxon>organismal metagenomes</taxon>
    </lineage>
</organism>
<dbReference type="AlphaFoldDB" id="A0A6C0K4A4"/>
<proteinExistence type="predicted"/>
<dbReference type="EMBL" id="MN740792">
    <property type="protein sequence ID" value="QHU11916.1"/>
    <property type="molecule type" value="Genomic_DNA"/>
</dbReference>
<protein>
    <submittedName>
        <fullName evidence="1">Uncharacterized protein</fullName>
    </submittedName>
</protein>
<reference evidence="1" key="1">
    <citation type="journal article" date="2020" name="Nature">
        <title>Giant virus diversity and host interactions through global metagenomics.</title>
        <authorList>
            <person name="Schulz F."/>
            <person name="Roux S."/>
            <person name="Paez-Espino D."/>
            <person name="Jungbluth S."/>
            <person name="Walsh D.A."/>
            <person name="Denef V.J."/>
            <person name="McMahon K.D."/>
            <person name="Konstantinidis K.T."/>
            <person name="Eloe-Fadrosh E.A."/>
            <person name="Kyrpides N.C."/>
            <person name="Woyke T."/>
        </authorList>
    </citation>
    <scope>NUCLEOTIDE SEQUENCE</scope>
    <source>
        <strain evidence="1">GVMAG-S-1101169-75</strain>
    </source>
</reference>
<sequence>MSTVLAKKFQLLDAVRSKSYTYIERLLKEICPDLNIKINKDTYIPVSQAIESHIEKIKDIYRSLTIEDIKRILFFTNRYGKFPNGMNKELYVENLLRELMRCKNAKTMVMDEPILNLDPRKLFITPYRYCHSIDELLDYLMSSPYGDLDPLGRSGQKIWNDDEAKEIFLNHPHLDRQNVKQLRLKMGLPDQKPKKPDQKPKKPDQMLREEFFKAIDLLGKLGFLLLFLKRGQKDARIGEVAMSNYITNVLDELSPVERQKIYDLKDNYGKTVREIFDHIDTCLHDKGFWLLTIYRDITGRMKQRYPYQFWKYPSDINRTIVNTILQELSKKPKPKPKPK</sequence>